<evidence type="ECO:0000256" key="1">
    <source>
        <dbReference type="SAM" id="MobiDB-lite"/>
    </source>
</evidence>
<feature type="compositionally biased region" description="Polar residues" evidence="1">
    <location>
        <begin position="1"/>
        <end position="23"/>
    </location>
</feature>
<feature type="compositionally biased region" description="Polar residues" evidence="1">
    <location>
        <begin position="166"/>
        <end position="176"/>
    </location>
</feature>
<feature type="compositionally biased region" description="Low complexity" evidence="1">
    <location>
        <begin position="109"/>
        <end position="122"/>
    </location>
</feature>
<accession>A0A6A6WH71</accession>
<dbReference type="OrthoDB" id="5380416at2759"/>
<evidence type="ECO:0000313" key="2">
    <source>
        <dbReference type="EMBL" id="KAF2760997.1"/>
    </source>
</evidence>
<dbReference type="RefSeq" id="XP_033603448.1">
    <property type="nucleotide sequence ID" value="XM_033740145.1"/>
</dbReference>
<dbReference type="Proteomes" id="UP000799437">
    <property type="component" value="Unassembled WGS sequence"/>
</dbReference>
<dbReference type="GeneID" id="54481199"/>
<feature type="compositionally biased region" description="Basic residues" evidence="1">
    <location>
        <begin position="152"/>
        <end position="165"/>
    </location>
</feature>
<dbReference type="AlphaFoldDB" id="A0A6A6WH71"/>
<proteinExistence type="predicted"/>
<protein>
    <submittedName>
        <fullName evidence="2">Uncharacterized protein</fullName>
    </submittedName>
</protein>
<organism evidence="2 3">
    <name type="scientific">Pseudovirgaria hyperparasitica</name>
    <dbReference type="NCBI Taxonomy" id="470096"/>
    <lineage>
        <taxon>Eukaryota</taxon>
        <taxon>Fungi</taxon>
        <taxon>Dikarya</taxon>
        <taxon>Ascomycota</taxon>
        <taxon>Pezizomycotina</taxon>
        <taxon>Dothideomycetes</taxon>
        <taxon>Dothideomycetes incertae sedis</taxon>
        <taxon>Acrospermales</taxon>
        <taxon>Acrospermaceae</taxon>
        <taxon>Pseudovirgaria</taxon>
    </lineage>
</organism>
<keyword evidence="3" id="KW-1185">Reference proteome</keyword>
<gene>
    <name evidence="2" type="ORF">EJ05DRAFT_249031</name>
</gene>
<feature type="compositionally biased region" description="Polar residues" evidence="1">
    <location>
        <begin position="130"/>
        <end position="150"/>
    </location>
</feature>
<name>A0A6A6WH71_9PEZI</name>
<feature type="compositionally biased region" description="Polar residues" evidence="1">
    <location>
        <begin position="47"/>
        <end position="58"/>
    </location>
</feature>
<evidence type="ECO:0000313" key="3">
    <source>
        <dbReference type="Proteomes" id="UP000799437"/>
    </source>
</evidence>
<reference evidence="2" key="1">
    <citation type="journal article" date="2020" name="Stud. Mycol.">
        <title>101 Dothideomycetes genomes: a test case for predicting lifestyles and emergence of pathogens.</title>
        <authorList>
            <person name="Haridas S."/>
            <person name="Albert R."/>
            <person name="Binder M."/>
            <person name="Bloem J."/>
            <person name="Labutti K."/>
            <person name="Salamov A."/>
            <person name="Andreopoulos B."/>
            <person name="Baker S."/>
            <person name="Barry K."/>
            <person name="Bills G."/>
            <person name="Bluhm B."/>
            <person name="Cannon C."/>
            <person name="Castanera R."/>
            <person name="Culley D."/>
            <person name="Daum C."/>
            <person name="Ezra D."/>
            <person name="Gonzalez J."/>
            <person name="Henrissat B."/>
            <person name="Kuo A."/>
            <person name="Liang C."/>
            <person name="Lipzen A."/>
            <person name="Lutzoni F."/>
            <person name="Magnuson J."/>
            <person name="Mondo S."/>
            <person name="Nolan M."/>
            <person name="Ohm R."/>
            <person name="Pangilinan J."/>
            <person name="Park H.-J."/>
            <person name="Ramirez L."/>
            <person name="Alfaro M."/>
            <person name="Sun H."/>
            <person name="Tritt A."/>
            <person name="Yoshinaga Y."/>
            <person name="Zwiers L.-H."/>
            <person name="Turgeon B."/>
            <person name="Goodwin S."/>
            <person name="Spatafora J."/>
            <person name="Crous P."/>
            <person name="Grigoriev I."/>
        </authorList>
    </citation>
    <scope>NUCLEOTIDE SEQUENCE</scope>
    <source>
        <strain evidence="2">CBS 121739</strain>
    </source>
</reference>
<sequence>MSKNGKFQLPTLSPINVSLTDGTNIPPPQDSPDEPRPPTPGRGPLSSHPTTPSGTFTGNGYFGSAAINGLSDQKQNGAPKAIDTFAQADSTLTEPLKSPITSTKRPSSVRRFLGLRSLGSSDSLRDRPSTPNTIDSRTSTTVYNAPNSPILSKRKSTGWFSKRKSSLFTSDDGSITQDKENAKQPRIARGPPPPTIPELGKLDGGDLGADDLFNNIK</sequence>
<feature type="region of interest" description="Disordered" evidence="1">
    <location>
        <begin position="1"/>
        <end position="217"/>
    </location>
</feature>
<feature type="compositionally biased region" description="Polar residues" evidence="1">
    <location>
        <begin position="87"/>
        <end position="106"/>
    </location>
</feature>
<dbReference type="EMBL" id="ML996567">
    <property type="protein sequence ID" value="KAF2760997.1"/>
    <property type="molecule type" value="Genomic_DNA"/>
</dbReference>